<feature type="region of interest" description="Disordered" evidence="8">
    <location>
        <begin position="2009"/>
        <end position="2059"/>
    </location>
</feature>
<evidence type="ECO:0000313" key="10">
    <source>
        <dbReference type="EMBL" id="ODN03528.1"/>
    </source>
</evidence>
<feature type="region of interest" description="Disordered" evidence="8">
    <location>
        <begin position="233"/>
        <end position="285"/>
    </location>
</feature>
<dbReference type="GO" id="GO:0045944">
    <property type="term" value="P:positive regulation of transcription by RNA polymerase II"/>
    <property type="evidence" value="ECO:0007669"/>
    <property type="project" value="TreeGrafter"/>
</dbReference>
<feature type="region of interest" description="Disordered" evidence="8">
    <location>
        <begin position="609"/>
        <end position="656"/>
    </location>
</feature>
<keyword evidence="6" id="KW-0804">Transcription</keyword>
<feature type="compositionally biased region" description="Polar residues" evidence="8">
    <location>
        <begin position="627"/>
        <end position="639"/>
    </location>
</feature>
<reference evidence="10 11" key="1">
    <citation type="journal article" date="2016" name="Genome Biol. Evol.">
        <title>Gene Family Evolution Reflects Adaptation to Soil Environmental Stressors in the Genome of the Collembolan Orchesella cincta.</title>
        <authorList>
            <person name="Faddeeva-Vakhrusheva A."/>
            <person name="Derks M.F."/>
            <person name="Anvar S.Y."/>
            <person name="Agamennone V."/>
            <person name="Suring W."/>
            <person name="Smit S."/>
            <person name="van Straalen N.M."/>
            <person name="Roelofs D."/>
        </authorList>
    </citation>
    <scope>NUCLEOTIDE SEQUENCE [LARGE SCALE GENOMIC DNA]</scope>
    <source>
        <tissue evidence="10">Mixed pool</tissue>
    </source>
</reference>
<feature type="non-terminal residue" evidence="10">
    <location>
        <position position="2365"/>
    </location>
</feature>
<feature type="region of interest" description="Disordered" evidence="8">
    <location>
        <begin position="728"/>
        <end position="785"/>
    </location>
</feature>
<feature type="compositionally biased region" description="Low complexity" evidence="8">
    <location>
        <begin position="728"/>
        <end position="740"/>
    </location>
</feature>
<dbReference type="InterPro" id="IPR021990">
    <property type="entry name" value="Mediator_Med12_LCEWAV"/>
</dbReference>
<feature type="region of interest" description="Disordered" evidence="8">
    <location>
        <begin position="1565"/>
        <end position="1605"/>
    </location>
</feature>
<evidence type="ECO:0000256" key="4">
    <source>
        <dbReference type="ARBA" id="ARBA00023015"/>
    </source>
</evidence>
<evidence type="ECO:0000256" key="5">
    <source>
        <dbReference type="ARBA" id="ARBA00023159"/>
    </source>
</evidence>
<feature type="region of interest" description="Disordered" evidence="8">
    <location>
        <begin position="843"/>
        <end position="862"/>
    </location>
</feature>
<evidence type="ECO:0000259" key="9">
    <source>
        <dbReference type="SMART" id="SM01281"/>
    </source>
</evidence>
<evidence type="ECO:0000256" key="7">
    <source>
        <dbReference type="ARBA" id="ARBA00023242"/>
    </source>
</evidence>
<dbReference type="Proteomes" id="UP000094527">
    <property type="component" value="Unassembled WGS sequence"/>
</dbReference>
<feature type="compositionally biased region" description="Polar residues" evidence="8">
    <location>
        <begin position="757"/>
        <end position="772"/>
    </location>
</feature>
<evidence type="ECO:0000256" key="1">
    <source>
        <dbReference type="ARBA" id="ARBA00004123"/>
    </source>
</evidence>
<comment type="similarity">
    <text evidence="2">Belongs to the Mediator complex subunit 12 family.</text>
</comment>
<organism evidence="10 11">
    <name type="scientific">Orchesella cincta</name>
    <name type="common">Springtail</name>
    <name type="synonym">Podura cincta</name>
    <dbReference type="NCBI Taxonomy" id="48709"/>
    <lineage>
        <taxon>Eukaryota</taxon>
        <taxon>Metazoa</taxon>
        <taxon>Ecdysozoa</taxon>
        <taxon>Arthropoda</taxon>
        <taxon>Hexapoda</taxon>
        <taxon>Collembola</taxon>
        <taxon>Entomobryomorpha</taxon>
        <taxon>Entomobryoidea</taxon>
        <taxon>Orchesellidae</taxon>
        <taxon>Orchesellinae</taxon>
        <taxon>Orchesella</taxon>
    </lineage>
</organism>
<accession>A0A1D2NE28</accession>
<keyword evidence="3" id="KW-0678">Repressor</keyword>
<dbReference type="GO" id="GO:0016592">
    <property type="term" value="C:mediator complex"/>
    <property type="evidence" value="ECO:0007669"/>
    <property type="project" value="InterPro"/>
</dbReference>
<feature type="compositionally biased region" description="Pro residues" evidence="8">
    <location>
        <begin position="2112"/>
        <end position="2124"/>
    </location>
</feature>
<evidence type="ECO:0000256" key="8">
    <source>
        <dbReference type="SAM" id="MobiDB-lite"/>
    </source>
</evidence>
<dbReference type="OMA" id="YQQSHDK"/>
<dbReference type="PANTHER" id="PTHR46007:SF11">
    <property type="entry name" value="MEDIATOR OF RNA POLYMERASE II TRANSCRIPTION SUBUNIT 12"/>
    <property type="match status" value="1"/>
</dbReference>
<dbReference type="PANTHER" id="PTHR46007">
    <property type="entry name" value="MEDIATOR OF RNA POLYMERASE II TRANSCRIPTION SUBUNIT 12"/>
    <property type="match status" value="1"/>
</dbReference>
<feature type="compositionally biased region" description="Pro residues" evidence="8">
    <location>
        <begin position="2012"/>
        <end position="2028"/>
    </location>
</feature>
<evidence type="ECO:0000256" key="3">
    <source>
        <dbReference type="ARBA" id="ARBA00022491"/>
    </source>
</evidence>
<feature type="compositionally biased region" description="Pro residues" evidence="8">
    <location>
        <begin position="2037"/>
        <end position="2052"/>
    </location>
</feature>
<dbReference type="EMBL" id="LJIJ01000071">
    <property type="protein sequence ID" value="ODN03528.1"/>
    <property type="molecule type" value="Genomic_DNA"/>
</dbReference>
<comment type="subcellular location">
    <subcellularLocation>
        <location evidence="1">Nucleus</location>
    </subcellularLocation>
</comment>
<keyword evidence="4" id="KW-0805">Transcription regulation</keyword>
<sequence length="2365" mass="259117">MMIYSWEKRPLKRPRLGPPDVYPQDPKQREDELTAVNVKQGFSHTPQLSDEFGSAKNANISANKLGAFINGVNSKKSENASLPDTGKKRLQVNTKDHFWHVTPRMKSTLEVWMNDLAGGKQLAAIAKKVPIFNKREEIFLTLSEHQVPMVRATWFLKMTASYNSAMSEAKTKKRQIPDPSQEWTLALQRCCKDIFMRLTEWYNGGSGAGLITSINAVIPVGPGGLPVPGANLGPGLTPTMHQNPPSVPGSTTLNQPPGAPNTSTMNGTASNVPGQNSNPQSISPTANCEDGSGILKQWSYCIELAKFLYEEGLLDRYEWLVWIIDVCDKTKSIDDHAWKTLTPLLLSYLPDIAQSELLSRRIATSAAKKLSAMFTDQDFTLLSPLGGCPPSPPVGVTERLQCPTHRSTVFGLSSVIQVISLECPTSLVYNANLTALNNEGGRNSVPGGSALDILPIQPSILPMPPRSNNHIIRAQLREAENHIIARSRAVEAKWSCDEWQQSSAGTTLQKVLSVLDALDRHSFDKVEAGSSLETLYSKIFPNPPNKDNPVEADAPVVILLCQWAVCSQRTGEHRALAVARLLEQRQTETTTTNDGEPPILEGQIGLFENAEGSKNGSEGTPGEDTPMNGNESEGGNCDTNVGSNGSNNGGNGADSEDSEFGYSLPIYHNLLFKFLDADAPVLDETSVRSKTTFSSLVNLFGALIRHDVFSHDAYLCALVARGDLSTVPQSLSSASSMPPTSVQPINSVATPGPASQAGPNTPASVSSVTPGTTPHHDLVDERGPLFPPLPRLPETHRQTDYDDRNIDDDLDLILQRITQEQQNSMDQVDSPKDDTVVGGVTGFGSVTPNTHQQNATTPMVTDSSMSAIKSGVVGSNSTNSSTTFNSELTKQSRHRLFVTHFPLPQDDNFQHEINQRHILLYGCGRARDEARHMVKKVSKELGKLFSKKFCYDVSDGSRVKKQSKNEINFEQLQTRFAALPYFDQHAVTSTAGQTALEMLAAFATGRGNYLPTVEHIAYLTELMEASLHITGLIELSISMLRELPDIESQLSSRISPIASTYTTSVQLQLVAVLRRYHCSLLQFHLFWIYVFTCKVDTESTSAGWENLTRLMRRLSSNVECTSAERCTLAYLTELQACCGLLRSKNLTDYLTPTAAKLRQSLCSPVQPAESSHEWNNAFMTQCLDNPRRKVDNSIVRQLLENPGCRYSFVCNAILSICNEADAERLNDLASLCADMTAACPPLASEWLGVLQTLCSPSRHVVSYADILREVDIKHLSIHSSLATLTALLVARQCFSLQDFVMQAVPSLLKAWNEGRGPNDPDTEAGARLTCHLLLSLFKTQDCVTTVGNPSVLRLSCDRRLLSATHSSVTLGAVLAALKAMLLLADAASTGTGERRRDQRTLPGISAGELSISHILGTSDVPSERNSASDAIRGEPRTLASFAFSALHQMCGELWVRQRCLQNPDDLCNQEMLLDPIVSAKQAQRLLYMICYPELPVPEENLDARTHIPRILEGLNQWNIREAWLALTLQNKQLNSSPVEYQTWLDIVARAALEVFHLGHEDGQEFAIPNSAAPSPAPGKSPRSGKKTQQQSQEQIAKTPPSSFNVPNSQSIASAAGIGIAVNGIDGNKDNTNLDVDGMNANALGDYGSYGWVANAQWLIAPLVAKLSSFVQGRVLRHAGKSDLPPILYSETVSKCFFLQIIMIGNVLENTLWPKNYGKSKNSSGPLPPLNGVGSSSLHAHLPFLALVLTCLRGQDEQREGLLASLLNQFTQLLNYAKEREFDLRSDVLRDAIRLRLSLVGGMFDAVQRSSTATAEWAVVLTQLVTHGVVDINNNRDIIMEINFAFLLRFSDVFPTIVDMITALVHSTQIAEPGDRVEEMKRQNMNLVKKLKKELADRDSTSIKPLRQLLPFSKVQTDVLVTQATSMIIDSKGNRVPSFEFVDKKPGLQVWEKQRVSPWEIIECQRNPAPLSWAWFGAVKMERKNLRYEETHRLLKFHTHSLVKNSSHFLEPVPLPPEEIDPAPFPGPPMSNQMPSGPTQPPPNYPPGPPPPQWYNGQQPQQPFYTAQQVSSGGRPPNNQQSKQAIQHFLRARHTATAPPAPGASNQFQQFPQGPPTGPSGPPGPRHQNILRQQLRGQTPPAVPIQNQGFQGQPVMQPNQGVMFQQQSVPGQGNYMYGSEIYGYSQSSMGSQGQPVSAVLGHRSGGPVSGMMPPQQQQMNTMMGQRPPGFMQGNPQSGPTNSMNPMQAGYRRPQMGQMVQPGQLGGPGQIGPQSTGQMGQPVHGQMVQSMQNPGQMVQGGMGGPGMNNMVQQGQMGQPGMQNPGMRQFAMQQQQNHPQQQQGMGMGPRMHFQNQQAHVTGLFHALL</sequence>
<feature type="compositionally biased region" description="Polar residues" evidence="8">
    <location>
        <begin position="1587"/>
        <end position="1605"/>
    </location>
</feature>
<dbReference type="SMART" id="SM01281">
    <property type="entry name" value="Med12"/>
    <property type="match status" value="1"/>
</dbReference>
<proteinExistence type="inferred from homology"/>
<protein>
    <submittedName>
        <fullName evidence="10">Mediator of RNA polymerase II transcription subunit 12-like protein</fullName>
    </submittedName>
</protein>
<comment type="caution">
    <text evidence="10">The sequence shown here is derived from an EMBL/GenBank/DDBJ whole genome shotgun (WGS) entry which is preliminary data.</text>
</comment>
<gene>
    <name evidence="10" type="ORF">Ocin01_03190</name>
</gene>
<evidence type="ECO:0000313" key="11">
    <source>
        <dbReference type="Proteomes" id="UP000094527"/>
    </source>
</evidence>
<dbReference type="GO" id="GO:0003713">
    <property type="term" value="F:transcription coactivator activity"/>
    <property type="evidence" value="ECO:0007669"/>
    <property type="project" value="TreeGrafter"/>
</dbReference>
<evidence type="ECO:0000256" key="2">
    <source>
        <dbReference type="ARBA" id="ARBA00010289"/>
    </source>
</evidence>
<feature type="compositionally biased region" description="Basic and acidic residues" evidence="8">
    <location>
        <begin position="774"/>
        <end position="783"/>
    </location>
</feature>
<dbReference type="STRING" id="48709.A0A1D2NE28"/>
<feature type="region of interest" description="Disordered" evidence="8">
    <location>
        <begin position="2095"/>
        <end position="2127"/>
    </location>
</feature>
<keyword evidence="11" id="KW-1185">Reference proteome</keyword>
<feature type="domain" description="Mediator complex subunit Med12" evidence="9">
    <location>
        <begin position="97"/>
        <end position="157"/>
    </location>
</feature>
<keyword evidence="7" id="KW-0539">Nucleus</keyword>
<dbReference type="Pfam" id="PF12145">
    <property type="entry name" value="Med12-LCEWAV"/>
    <property type="match status" value="2"/>
</dbReference>
<dbReference type="InterPro" id="IPR019035">
    <property type="entry name" value="Mediator_Med12"/>
</dbReference>
<feature type="region of interest" description="Disordered" evidence="8">
    <location>
        <begin position="9"/>
        <end position="28"/>
    </location>
</feature>
<name>A0A1D2NE28_ORCCI</name>
<feature type="compositionally biased region" description="Polar residues" evidence="8">
    <location>
        <begin position="848"/>
        <end position="862"/>
    </location>
</feature>
<keyword evidence="5" id="KW-0010">Activator</keyword>
<dbReference type="InterPro" id="IPR051647">
    <property type="entry name" value="Mediator_comp_sub12"/>
</dbReference>
<feature type="region of interest" description="Disordered" evidence="8">
    <location>
        <begin position="2260"/>
        <end position="2280"/>
    </location>
</feature>
<feature type="compositionally biased region" description="Polar residues" evidence="8">
    <location>
        <begin position="239"/>
        <end position="285"/>
    </location>
</feature>
<dbReference type="Pfam" id="PF09497">
    <property type="entry name" value="Med12"/>
    <property type="match status" value="1"/>
</dbReference>
<feature type="compositionally biased region" description="Low complexity" evidence="8">
    <location>
        <begin position="1570"/>
        <end position="1581"/>
    </location>
</feature>
<evidence type="ECO:0000256" key="6">
    <source>
        <dbReference type="ARBA" id="ARBA00023163"/>
    </source>
</evidence>
<dbReference type="OrthoDB" id="20828at2759"/>